<evidence type="ECO:0000313" key="2">
    <source>
        <dbReference type="EMBL" id="KAG2562408.1"/>
    </source>
</evidence>
<reference evidence="2" key="1">
    <citation type="submission" date="2020-05" db="EMBL/GenBank/DDBJ databases">
        <title>WGS assembly of Panicum virgatum.</title>
        <authorList>
            <person name="Lovell J.T."/>
            <person name="Jenkins J."/>
            <person name="Shu S."/>
            <person name="Juenger T.E."/>
            <person name="Schmutz J."/>
        </authorList>
    </citation>
    <scope>NUCLEOTIDE SEQUENCE</scope>
    <source>
        <strain evidence="2">AP13</strain>
    </source>
</reference>
<sequence length="117" mass="12203">MDSYGSHCTLLGAQAAATSHELLGCGHVKDALRTGQELASPGTVLNCSVPSRKLGRKVVRKVWDGGLRAEVRGLIEKQLREEEKKQECRASEDTTAAGSSAATPLTTGGPRDGGDAA</sequence>
<evidence type="ECO:0000313" key="3">
    <source>
        <dbReference type="Proteomes" id="UP000823388"/>
    </source>
</evidence>
<accession>A0A8T0PNA6</accession>
<feature type="compositionally biased region" description="Basic and acidic residues" evidence="1">
    <location>
        <begin position="80"/>
        <end position="92"/>
    </location>
</feature>
<name>A0A8T0PNA6_PANVG</name>
<proteinExistence type="predicted"/>
<comment type="caution">
    <text evidence="2">The sequence shown here is derived from an EMBL/GenBank/DDBJ whole genome shotgun (WGS) entry which is preliminary data.</text>
</comment>
<gene>
    <name evidence="2" type="ORF">PVAP13_8KG296000</name>
</gene>
<feature type="compositionally biased region" description="Polar residues" evidence="1">
    <location>
        <begin position="93"/>
        <end position="106"/>
    </location>
</feature>
<dbReference type="Proteomes" id="UP000823388">
    <property type="component" value="Chromosome 8K"/>
</dbReference>
<dbReference type="EMBL" id="CM029051">
    <property type="protein sequence ID" value="KAG2562408.1"/>
    <property type="molecule type" value="Genomic_DNA"/>
</dbReference>
<evidence type="ECO:0000256" key="1">
    <source>
        <dbReference type="SAM" id="MobiDB-lite"/>
    </source>
</evidence>
<keyword evidence="3" id="KW-1185">Reference proteome</keyword>
<feature type="region of interest" description="Disordered" evidence="1">
    <location>
        <begin position="80"/>
        <end position="117"/>
    </location>
</feature>
<organism evidence="2 3">
    <name type="scientific">Panicum virgatum</name>
    <name type="common">Blackwell switchgrass</name>
    <dbReference type="NCBI Taxonomy" id="38727"/>
    <lineage>
        <taxon>Eukaryota</taxon>
        <taxon>Viridiplantae</taxon>
        <taxon>Streptophyta</taxon>
        <taxon>Embryophyta</taxon>
        <taxon>Tracheophyta</taxon>
        <taxon>Spermatophyta</taxon>
        <taxon>Magnoliopsida</taxon>
        <taxon>Liliopsida</taxon>
        <taxon>Poales</taxon>
        <taxon>Poaceae</taxon>
        <taxon>PACMAD clade</taxon>
        <taxon>Panicoideae</taxon>
        <taxon>Panicodae</taxon>
        <taxon>Paniceae</taxon>
        <taxon>Panicinae</taxon>
        <taxon>Panicum</taxon>
        <taxon>Panicum sect. Hiantes</taxon>
    </lineage>
</organism>
<dbReference type="AlphaFoldDB" id="A0A8T0PNA6"/>
<protein>
    <submittedName>
        <fullName evidence="2">Uncharacterized protein</fullName>
    </submittedName>
</protein>